<accession>A0A2T5J611</accession>
<evidence type="ECO:0000313" key="2">
    <source>
        <dbReference type="EMBL" id="PTQ93632.1"/>
    </source>
</evidence>
<reference evidence="2 3" key="1">
    <citation type="submission" date="2018-04" db="EMBL/GenBank/DDBJ databases">
        <title>Genomic Encyclopedia of Archaeal and Bacterial Type Strains, Phase II (KMG-II): from individual species to whole genera.</title>
        <authorList>
            <person name="Goeker M."/>
        </authorList>
    </citation>
    <scope>NUCLEOTIDE SEQUENCE [LARGE SCALE GENOMIC DNA]</scope>
    <source>
        <strain evidence="2 3">DSM 26809</strain>
    </source>
</reference>
<dbReference type="AlphaFoldDB" id="A0A2T5J611"/>
<gene>
    <name evidence="2" type="ORF">C8P68_10894</name>
</gene>
<evidence type="ECO:0000313" key="3">
    <source>
        <dbReference type="Proteomes" id="UP000244168"/>
    </source>
</evidence>
<comment type="caution">
    <text evidence="2">The sequence shown here is derived from an EMBL/GenBank/DDBJ whole genome shotgun (WGS) entry which is preliminary data.</text>
</comment>
<protein>
    <submittedName>
        <fullName evidence="2">Uncharacterized protein</fullName>
    </submittedName>
</protein>
<keyword evidence="1" id="KW-1133">Transmembrane helix</keyword>
<keyword evidence="3" id="KW-1185">Reference proteome</keyword>
<organism evidence="2 3">
    <name type="scientific">Mucilaginibacter yixingensis</name>
    <dbReference type="NCBI Taxonomy" id="1295612"/>
    <lineage>
        <taxon>Bacteria</taxon>
        <taxon>Pseudomonadati</taxon>
        <taxon>Bacteroidota</taxon>
        <taxon>Sphingobacteriia</taxon>
        <taxon>Sphingobacteriales</taxon>
        <taxon>Sphingobacteriaceae</taxon>
        <taxon>Mucilaginibacter</taxon>
    </lineage>
</organism>
<dbReference type="Proteomes" id="UP000244168">
    <property type="component" value="Unassembled WGS sequence"/>
</dbReference>
<sequence>MVLQPSVIIAIFAPMTNKKEDYSFWTKYKRFAGNEVLLYVVMIIGIIAGIIMFS</sequence>
<keyword evidence="1" id="KW-0472">Membrane</keyword>
<dbReference type="EMBL" id="QAOQ01000008">
    <property type="protein sequence ID" value="PTQ93632.1"/>
    <property type="molecule type" value="Genomic_DNA"/>
</dbReference>
<feature type="transmembrane region" description="Helical" evidence="1">
    <location>
        <begin position="36"/>
        <end position="53"/>
    </location>
</feature>
<proteinExistence type="predicted"/>
<evidence type="ECO:0000256" key="1">
    <source>
        <dbReference type="SAM" id="Phobius"/>
    </source>
</evidence>
<keyword evidence="1" id="KW-0812">Transmembrane</keyword>
<name>A0A2T5J611_9SPHI</name>